<dbReference type="InParanoid" id="W7X478"/>
<evidence type="ECO:0000256" key="1">
    <source>
        <dbReference type="SAM" id="Phobius"/>
    </source>
</evidence>
<evidence type="ECO:0000313" key="3">
    <source>
        <dbReference type="Proteomes" id="UP000009168"/>
    </source>
</evidence>
<keyword evidence="1" id="KW-0472">Membrane</keyword>
<dbReference type="Proteomes" id="UP000009168">
    <property type="component" value="Unassembled WGS sequence"/>
</dbReference>
<keyword evidence="1" id="KW-1133">Transmembrane helix</keyword>
<sequence>MKCRGQGRDIIIQVQRRLQSFIQNLFFPSTAIKLHEYVIVIKKNRQTYFPLSHYVINNSIQDQSSYVSQKSKNFYSFIIVIASVLCFDYAVLFP</sequence>
<dbReference type="EMBL" id="GG662498">
    <property type="protein sequence ID" value="EWS72242.1"/>
    <property type="molecule type" value="Genomic_DNA"/>
</dbReference>
<keyword evidence="1 2" id="KW-0812">Transmembrane</keyword>
<reference evidence="3" key="1">
    <citation type="journal article" date="2006" name="PLoS Biol.">
        <title>Macronuclear genome sequence of the ciliate Tetrahymena thermophila, a model eukaryote.</title>
        <authorList>
            <person name="Eisen J.A."/>
            <person name="Coyne R.S."/>
            <person name="Wu M."/>
            <person name="Wu D."/>
            <person name="Thiagarajan M."/>
            <person name="Wortman J.R."/>
            <person name="Badger J.H."/>
            <person name="Ren Q."/>
            <person name="Amedeo P."/>
            <person name="Jones K.M."/>
            <person name="Tallon L.J."/>
            <person name="Delcher A.L."/>
            <person name="Salzberg S.L."/>
            <person name="Silva J.C."/>
            <person name="Haas B.J."/>
            <person name="Majoros W.H."/>
            <person name="Farzad M."/>
            <person name="Carlton J.M."/>
            <person name="Smith R.K. Jr."/>
            <person name="Garg J."/>
            <person name="Pearlman R.E."/>
            <person name="Karrer K.M."/>
            <person name="Sun L."/>
            <person name="Manning G."/>
            <person name="Elde N.C."/>
            <person name="Turkewitz A.P."/>
            <person name="Asai D.J."/>
            <person name="Wilkes D.E."/>
            <person name="Wang Y."/>
            <person name="Cai H."/>
            <person name="Collins K."/>
            <person name="Stewart B.A."/>
            <person name="Lee S.R."/>
            <person name="Wilamowska K."/>
            <person name="Weinberg Z."/>
            <person name="Ruzzo W.L."/>
            <person name="Wloga D."/>
            <person name="Gaertig J."/>
            <person name="Frankel J."/>
            <person name="Tsao C.-C."/>
            <person name="Gorovsky M.A."/>
            <person name="Keeling P.J."/>
            <person name="Waller R.F."/>
            <person name="Patron N.J."/>
            <person name="Cherry J.M."/>
            <person name="Stover N.A."/>
            <person name="Krieger C.J."/>
            <person name="del Toro C."/>
            <person name="Ryder H.F."/>
            <person name="Williamson S.C."/>
            <person name="Barbeau R.A."/>
            <person name="Hamilton E.P."/>
            <person name="Orias E."/>
        </authorList>
    </citation>
    <scope>NUCLEOTIDE SEQUENCE [LARGE SCALE GENOMIC DNA]</scope>
    <source>
        <strain evidence="3">SB210</strain>
    </source>
</reference>
<evidence type="ECO:0000313" key="2">
    <source>
        <dbReference type="EMBL" id="EWS72242.1"/>
    </source>
</evidence>
<dbReference type="KEGG" id="tet:TTHERM_000312529"/>
<dbReference type="AlphaFoldDB" id="W7X478"/>
<accession>W7X478</accession>
<proteinExistence type="predicted"/>
<protein>
    <submittedName>
        <fullName evidence="2">Transmembrane protein, putative</fullName>
    </submittedName>
</protein>
<dbReference type="GeneID" id="24438368"/>
<feature type="transmembrane region" description="Helical" evidence="1">
    <location>
        <begin position="74"/>
        <end position="92"/>
    </location>
</feature>
<organism evidence="2 3">
    <name type="scientific">Tetrahymena thermophila (strain SB210)</name>
    <dbReference type="NCBI Taxonomy" id="312017"/>
    <lineage>
        <taxon>Eukaryota</taxon>
        <taxon>Sar</taxon>
        <taxon>Alveolata</taxon>
        <taxon>Ciliophora</taxon>
        <taxon>Intramacronucleata</taxon>
        <taxon>Oligohymenophorea</taxon>
        <taxon>Hymenostomatida</taxon>
        <taxon>Tetrahymenina</taxon>
        <taxon>Tetrahymenidae</taxon>
        <taxon>Tetrahymena</taxon>
    </lineage>
</organism>
<gene>
    <name evidence="2" type="ORF">TTHERM_000312529</name>
</gene>
<name>W7X478_TETTS</name>
<dbReference type="RefSeq" id="XP_012655182.1">
    <property type="nucleotide sequence ID" value="XM_012799728.1"/>
</dbReference>
<keyword evidence="3" id="KW-1185">Reference proteome</keyword>